<dbReference type="EMBL" id="CP010802">
    <property type="protein sequence ID" value="ALC17160.1"/>
    <property type="molecule type" value="Genomic_DNA"/>
</dbReference>
<accession>A0A0M4D7L6</accession>
<dbReference type="InterPro" id="IPR050678">
    <property type="entry name" value="DNA_Partitioning_ATPase"/>
</dbReference>
<dbReference type="AlphaFoldDB" id="A0A0M4D7L6"/>
<dbReference type="PATRIC" id="fig|1603606.3.peg.2601"/>
<gene>
    <name evidence="2" type="ORF">DSOUD_2399</name>
</gene>
<dbReference type="RefSeq" id="WP_053551190.1">
    <property type="nucleotide sequence ID" value="NZ_CP010802.1"/>
</dbReference>
<evidence type="ECO:0000313" key="2">
    <source>
        <dbReference type="EMBL" id="ALC17160.1"/>
    </source>
</evidence>
<dbReference type="Pfam" id="PF13614">
    <property type="entry name" value="AAA_31"/>
    <property type="match status" value="1"/>
</dbReference>
<protein>
    <submittedName>
        <fullName evidence="2">ParA family chromosome partitioning protein</fullName>
    </submittedName>
</protein>
<dbReference type="Proteomes" id="UP000057158">
    <property type="component" value="Chromosome"/>
</dbReference>
<dbReference type="CDD" id="cd02042">
    <property type="entry name" value="ParAB_family"/>
    <property type="match status" value="1"/>
</dbReference>
<dbReference type="OrthoDB" id="5390139at2"/>
<dbReference type="PANTHER" id="PTHR13696:SF52">
    <property type="entry name" value="PARA FAMILY PROTEIN CT_582"/>
    <property type="match status" value="1"/>
</dbReference>
<keyword evidence="3" id="KW-1185">Reference proteome</keyword>
<proteinExistence type="predicted"/>
<dbReference type="STRING" id="1603606.DSOUD_2399"/>
<feature type="domain" description="AAA" evidence="1">
    <location>
        <begin position="6"/>
        <end position="160"/>
    </location>
</feature>
<name>A0A0M4D7L6_9BACT</name>
<evidence type="ECO:0000313" key="3">
    <source>
        <dbReference type="Proteomes" id="UP000057158"/>
    </source>
</evidence>
<evidence type="ECO:0000259" key="1">
    <source>
        <dbReference type="Pfam" id="PF13614"/>
    </source>
</evidence>
<dbReference type="InterPro" id="IPR025669">
    <property type="entry name" value="AAA_dom"/>
</dbReference>
<dbReference type="InterPro" id="IPR027417">
    <property type="entry name" value="P-loop_NTPase"/>
</dbReference>
<dbReference type="PANTHER" id="PTHR13696">
    <property type="entry name" value="P-LOOP CONTAINING NUCLEOSIDE TRIPHOSPHATE HYDROLASE"/>
    <property type="match status" value="1"/>
</dbReference>
<dbReference type="KEGG" id="des:DSOUD_2399"/>
<sequence length="465" mass="52558">MAHPYVVTISSEKGGVGKTTLATNLAIYLKALNEELPVTLLSFDNHFTVDRMFRIGRTQGRGDVADLMNGRAAEEIIEIGQYGVQFIPSSKNLHQIRDRIKNSDVLARVLAASALEGIVIIDTRPDLDVYTQNALFAADRVIVPVKDAPSLENCRNLYDFFDSQQLSRRPLRILPCLVDTRIRFDGPFKDTYQLLKGYAINRGYRCMEGFVAKSPKVESLSTNPEGKIYPVLTHGRGTDVHVQFTHLARQIYLEVIKEPERRLGQVQREEEQAVTCRSDAFVARRLRLESDCPLCGKQLVEAQGIINAGYYWETSDQALCGYLDDECFSEAVFRHFYRSKREIGTTDPLRELFRESAQRSYFVLRRGASTVNFHRQQLAFYRFDEEGLEVSCKIIDLKDLESSPGVAKQGLTALLARTLIEGDGLLGDRFLLIRRVGSDLPEEILYDDLHQPFLGAAVRIASQLP</sequence>
<reference evidence="2 3" key="1">
    <citation type="submission" date="2015-07" db="EMBL/GenBank/DDBJ databases">
        <title>Isolation and Genomic Characterization of a Novel Halophilic Metal-Reducing Deltaproteobacterium from the Deep Subsurface.</title>
        <authorList>
            <person name="Badalamenti J.P."/>
            <person name="Summers Z.M."/>
            <person name="Gralnick J.A."/>
            <person name="Bond D.R."/>
        </authorList>
    </citation>
    <scope>NUCLEOTIDE SEQUENCE [LARGE SCALE GENOMIC DNA]</scope>
    <source>
        <strain evidence="2 3">WTL</strain>
    </source>
</reference>
<dbReference type="Gene3D" id="3.40.50.300">
    <property type="entry name" value="P-loop containing nucleotide triphosphate hydrolases"/>
    <property type="match status" value="1"/>
</dbReference>
<organism evidence="2 3">
    <name type="scientific">Desulfuromonas soudanensis</name>
    <dbReference type="NCBI Taxonomy" id="1603606"/>
    <lineage>
        <taxon>Bacteria</taxon>
        <taxon>Pseudomonadati</taxon>
        <taxon>Thermodesulfobacteriota</taxon>
        <taxon>Desulfuromonadia</taxon>
        <taxon>Desulfuromonadales</taxon>
        <taxon>Desulfuromonadaceae</taxon>
        <taxon>Desulfuromonas</taxon>
    </lineage>
</organism>
<dbReference type="SUPFAM" id="SSF52540">
    <property type="entry name" value="P-loop containing nucleoside triphosphate hydrolases"/>
    <property type="match status" value="1"/>
</dbReference>